<dbReference type="GeneID" id="25292083"/>
<keyword evidence="3" id="KW-1185">Reference proteome</keyword>
<name>A0A0D2H6N5_9EURO</name>
<keyword evidence="1" id="KW-0812">Transmembrane</keyword>
<dbReference type="OrthoDB" id="2988756at2759"/>
<reference evidence="2 3" key="1">
    <citation type="submission" date="2015-01" db="EMBL/GenBank/DDBJ databases">
        <title>The Genome Sequence of Rhinocladiella mackenzie CBS 650.93.</title>
        <authorList>
            <consortium name="The Broad Institute Genomics Platform"/>
            <person name="Cuomo C."/>
            <person name="de Hoog S."/>
            <person name="Gorbushina A."/>
            <person name="Stielow B."/>
            <person name="Teixiera M."/>
            <person name="Abouelleil A."/>
            <person name="Chapman S.B."/>
            <person name="Priest M."/>
            <person name="Young S.K."/>
            <person name="Wortman J."/>
            <person name="Nusbaum C."/>
            <person name="Birren B."/>
        </authorList>
    </citation>
    <scope>NUCLEOTIDE SEQUENCE [LARGE SCALE GENOMIC DNA]</scope>
    <source>
        <strain evidence="2 3">CBS 650.93</strain>
    </source>
</reference>
<evidence type="ECO:0000313" key="3">
    <source>
        <dbReference type="Proteomes" id="UP000053617"/>
    </source>
</evidence>
<dbReference type="RefSeq" id="XP_013273174.1">
    <property type="nucleotide sequence ID" value="XM_013417720.1"/>
</dbReference>
<gene>
    <name evidence="2" type="ORF">Z518_04012</name>
</gene>
<evidence type="ECO:0000313" key="2">
    <source>
        <dbReference type="EMBL" id="KIX06038.1"/>
    </source>
</evidence>
<accession>A0A0D2H6N5</accession>
<dbReference type="VEuPathDB" id="FungiDB:Z518_04012"/>
<dbReference type="Proteomes" id="UP000053617">
    <property type="component" value="Unassembled WGS sequence"/>
</dbReference>
<dbReference type="HOGENOM" id="CLU_1886897_0_0_1"/>
<dbReference type="STRING" id="1442369.A0A0D2H6N5"/>
<dbReference type="AlphaFoldDB" id="A0A0D2H6N5"/>
<organism evidence="2 3">
    <name type="scientific">Rhinocladiella mackenziei CBS 650.93</name>
    <dbReference type="NCBI Taxonomy" id="1442369"/>
    <lineage>
        <taxon>Eukaryota</taxon>
        <taxon>Fungi</taxon>
        <taxon>Dikarya</taxon>
        <taxon>Ascomycota</taxon>
        <taxon>Pezizomycotina</taxon>
        <taxon>Eurotiomycetes</taxon>
        <taxon>Chaetothyriomycetidae</taxon>
        <taxon>Chaetothyriales</taxon>
        <taxon>Herpotrichiellaceae</taxon>
        <taxon>Rhinocladiella</taxon>
    </lineage>
</organism>
<keyword evidence="1" id="KW-1133">Transmembrane helix</keyword>
<keyword evidence="1" id="KW-0472">Membrane</keyword>
<evidence type="ECO:0000256" key="1">
    <source>
        <dbReference type="SAM" id="Phobius"/>
    </source>
</evidence>
<feature type="transmembrane region" description="Helical" evidence="1">
    <location>
        <begin position="39"/>
        <end position="57"/>
    </location>
</feature>
<protein>
    <submittedName>
        <fullName evidence="2">Uncharacterized protein</fullName>
    </submittedName>
</protein>
<dbReference type="EMBL" id="KN847477">
    <property type="protein sequence ID" value="KIX06038.1"/>
    <property type="molecule type" value="Genomic_DNA"/>
</dbReference>
<proteinExistence type="predicted"/>
<sequence length="135" mass="14749">MMVSSQVARVGGWVCAGLSLVILIVRVVAARIQHGSFDISTVVCVTAILVISARIGINQYVLAYGTSNDALYGKGQYFDSHDLDTIKIGSILALVQPFWNAIHSIYIGRLTRILDRAFERTFNCLPRASRTSSST</sequence>